<sequence length="640" mass="74375">MAKIRQLLVGGVDWILYTVLSENIRKKISEMFSTKRKEKIKAVLNYGAHRKKQMQLKQLKNHMYTLGFADKGLEDLKKLLHEEQKPMLKRMIAWEIALWYANLYTKDGAKQALYYLNIAISGEKNRDQQRRVTVLLSESLLMLGETAKSQEVIQQQLEKEAHPDLYFAMANTVSTIQDKLYWINKVYASKKQTPITFKNEKKPKYDDIMMAQHAKTVLDDDKVTVILPAYNAVDGITIAIESILQQTWQNIELLIVDDCSSDETFKLAQSYAKKDERVKVFQTERNSGPYVARNIGLQHATGKYITINDADDWSHEQKIETQVKHLQENPEVVANTSEHARLLEESLQFYRRGTPGKFIFPNMSSIMFRKDIVMEKLGYWNCVRFAGDGEFKRRLVKTFGPSKYVDLQSGPLSLPRQSANSLTGSSAFGYNGYFMGARKEYVESLEYHHAQSDSLYYPFQIDKPIFTVPRPMWPNKQPLMTEVDILLVADFRLVEKEEEKITEVLAQFIKKNRNRKKIGLVQIYHYDLELDMDIHQSVRTYIANGDVDMFVYGETVQAKQVLILSEEAFSLKQKYIPTIEGEQVYVICDENMNETSYKGIQQHFRLYPSYIPFYKDKKLHIPSEMESTCAIVQKNWVDFI</sequence>
<evidence type="ECO:0000256" key="1">
    <source>
        <dbReference type="ARBA" id="ARBA00006739"/>
    </source>
</evidence>
<dbReference type="Gene3D" id="3.90.550.10">
    <property type="entry name" value="Spore Coat Polysaccharide Biosynthesis Protein SpsA, Chain A"/>
    <property type="match status" value="1"/>
</dbReference>
<name>A0A9D1PKU7_9BACI</name>
<proteinExistence type="inferred from homology"/>
<dbReference type="AlphaFoldDB" id="A0A9D1PKU7"/>
<dbReference type="InterPro" id="IPR001173">
    <property type="entry name" value="Glyco_trans_2-like"/>
</dbReference>
<comment type="similarity">
    <text evidence="1">Belongs to the glycosyltransferase 2 family.</text>
</comment>
<dbReference type="CDD" id="cd00761">
    <property type="entry name" value="Glyco_tranf_GTA_type"/>
    <property type="match status" value="1"/>
</dbReference>
<dbReference type="InterPro" id="IPR029044">
    <property type="entry name" value="Nucleotide-diphossugar_trans"/>
</dbReference>
<comment type="caution">
    <text evidence="3">The sequence shown here is derived from an EMBL/GenBank/DDBJ whole genome shotgun (WGS) entry which is preliminary data.</text>
</comment>
<evidence type="ECO:0000313" key="3">
    <source>
        <dbReference type="EMBL" id="HIV74251.1"/>
    </source>
</evidence>
<evidence type="ECO:0000259" key="2">
    <source>
        <dbReference type="Pfam" id="PF00535"/>
    </source>
</evidence>
<organism evidence="3 4">
    <name type="scientific">Candidatus Pseudogracilibacillus intestinigallinarum</name>
    <dbReference type="NCBI Taxonomy" id="2838742"/>
    <lineage>
        <taxon>Bacteria</taxon>
        <taxon>Bacillati</taxon>
        <taxon>Bacillota</taxon>
        <taxon>Bacilli</taxon>
        <taxon>Bacillales</taxon>
        <taxon>Bacillaceae</taxon>
        <taxon>Pseudogracilibacillus</taxon>
    </lineage>
</organism>
<gene>
    <name evidence="3" type="ORF">H9895_04125</name>
</gene>
<accession>A0A9D1PKU7</accession>
<dbReference type="Pfam" id="PF00535">
    <property type="entry name" value="Glycos_transf_2"/>
    <property type="match status" value="1"/>
</dbReference>
<protein>
    <submittedName>
        <fullName evidence="3">Glycosyltransferase family 2 protein</fullName>
    </submittedName>
</protein>
<dbReference type="Proteomes" id="UP000823937">
    <property type="component" value="Unassembled WGS sequence"/>
</dbReference>
<feature type="domain" description="Glycosyltransferase 2-like" evidence="2">
    <location>
        <begin position="224"/>
        <end position="334"/>
    </location>
</feature>
<reference evidence="3" key="1">
    <citation type="journal article" date="2021" name="PeerJ">
        <title>Extensive microbial diversity within the chicken gut microbiome revealed by metagenomics and culture.</title>
        <authorList>
            <person name="Gilroy R."/>
            <person name="Ravi A."/>
            <person name="Getino M."/>
            <person name="Pursley I."/>
            <person name="Horton D.L."/>
            <person name="Alikhan N.F."/>
            <person name="Baker D."/>
            <person name="Gharbi K."/>
            <person name="Hall N."/>
            <person name="Watson M."/>
            <person name="Adriaenssens E.M."/>
            <person name="Foster-Nyarko E."/>
            <person name="Jarju S."/>
            <person name="Secka A."/>
            <person name="Antonio M."/>
            <person name="Oren A."/>
            <person name="Chaudhuri R.R."/>
            <person name="La Ragione R."/>
            <person name="Hildebrand F."/>
            <person name="Pallen M.J."/>
        </authorList>
    </citation>
    <scope>NUCLEOTIDE SEQUENCE</scope>
    <source>
        <strain evidence="3">CHK169-2315</strain>
    </source>
</reference>
<dbReference type="SUPFAM" id="SSF53448">
    <property type="entry name" value="Nucleotide-diphospho-sugar transferases"/>
    <property type="match status" value="1"/>
</dbReference>
<dbReference type="EMBL" id="DXHX01000059">
    <property type="protein sequence ID" value="HIV74251.1"/>
    <property type="molecule type" value="Genomic_DNA"/>
</dbReference>
<evidence type="ECO:0000313" key="4">
    <source>
        <dbReference type="Proteomes" id="UP000823937"/>
    </source>
</evidence>
<dbReference type="PANTHER" id="PTHR22916">
    <property type="entry name" value="GLYCOSYLTRANSFERASE"/>
    <property type="match status" value="1"/>
</dbReference>
<reference evidence="3" key="2">
    <citation type="submission" date="2021-04" db="EMBL/GenBank/DDBJ databases">
        <authorList>
            <person name="Gilroy R."/>
        </authorList>
    </citation>
    <scope>NUCLEOTIDE SEQUENCE</scope>
    <source>
        <strain evidence="3">CHK169-2315</strain>
    </source>
</reference>